<evidence type="ECO:0000313" key="2">
    <source>
        <dbReference type="EMBL" id="KAF5265584.1"/>
    </source>
</evidence>
<evidence type="ECO:0000313" key="3">
    <source>
        <dbReference type="Proteomes" id="UP000558688"/>
    </source>
</evidence>
<dbReference type="Gene3D" id="3.90.180.10">
    <property type="entry name" value="Medium-chain alcohol dehydrogenases, catalytic domain"/>
    <property type="match status" value="1"/>
</dbReference>
<dbReference type="InterPro" id="IPR052711">
    <property type="entry name" value="Zinc_ADH-like"/>
</dbReference>
<reference evidence="2" key="1">
    <citation type="submission" date="2020-02" db="EMBL/GenBank/DDBJ databases">
        <title>Identification and distribution of gene clusters putatively required for synthesis of sphingolipid metabolism inhibitors in phylogenetically diverse species of the filamentous fungus Fusarium.</title>
        <authorList>
            <person name="Kim H.-S."/>
            <person name="Busman M."/>
            <person name="Brown D.W."/>
            <person name="Divon H."/>
            <person name="Uhlig S."/>
            <person name="Proctor R.H."/>
        </authorList>
    </citation>
    <scope>NUCLEOTIDE SEQUENCE [LARGE SCALE GENOMIC DNA]</scope>
    <source>
        <strain evidence="2">NRRL 39464</strain>
    </source>
</reference>
<dbReference type="Pfam" id="PF08240">
    <property type="entry name" value="ADH_N"/>
    <property type="match status" value="1"/>
</dbReference>
<feature type="domain" description="Alcohol dehydrogenase-like N-terminal" evidence="1">
    <location>
        <begin position="34"/>
        <end position="82"/>
    </location>
</feature>
<proteinExistence type="predicted"/>
<dbReference type="EMBL" id="JAAFOW010000545">
    <property type="protein sequence ID" value="KAF5265584.1"/>
    <property type="molecule type" value="Genomic_DNA"/>
</dbReference>
<protein>
    <recommendedName>
        <fullName evidence="1">Alcohol dehydrogenase-like N-terminal domain-containing protein</fullName>
    </recommendedName>
</protein>
<gene>
    <name evidence="2" type="ORF">FOXYS1_3597</name>
</gene>
<dbReference type="InterPro" id="IPR011032">
    <property type="entry name" value="GroES-like_sf"/>
</dbReference>
<dbReference type="PANTHER" id="PTHR45033:SF2">
    <property type="entry name" value="ZINC-TYPE ALCOHOL DEHYDROGENASE-LIKE PROTEIN C1773.06C"/>
    <property type="match status" value="1"/>
</dbReference>
<dbReference type="InterPro" id="IPR013154">
    <property type="entry name" value="ADH-like_N"/>
</dbReference>
<accession>A0A8H5AJ11</accession>
<sequence length="88" mass="9407">MSLPKTTKGWAVVGQGSFDNLKFDTQQPLPELSDNEVLVKFHAASLNFRDIMIAQGTYPFDVKANIIPGSDGAGEVVAIGNSHDLSST</sequence>
<name>A0A8H5AJ11_FUSOX</name>
<organism evidence="2 3">
    <name type="scientific">Fusarium oxysporum</name>
    <name type="common">Fusarium vascular wilt</name>
    <dbReference type="NCBI Taxonomy" id="5507"/>
    <lineage>
        <taxon>Eukaryota</taxon>
        <taxon>Fungi</taxon>
        <taxon>Dikarya</taxon>
        <taxon>Ascomycota</taxon>
        <taxon>Pezizomycotina</taxon>
        <taxon>Sordariomycetes</taxon>
        <taxon>Hypocreomycetidae</taxon>
        <taxon>Hypocreales</taxon>
        <taxon>Nectriaceae</taxon>
        <taxon>Fusarium</taxon>
        <taxon>Fusarium oxysporum species complex</taxon>
    </lineage>
</organism>
<dbReference type="SUPFAM" id="SSF50129">
    <property type="entry name" value="GroES-like"/>
    <property type="match status" value="1"/>
</dbReference>
<dbReference type="AlphaFoldDB" id="A0A8H5AJ11"/>
<comment type="caution">
    <text evidence="2">The sequence shown here is derived from an EMBL/GenBank/DDBJ whole genome shotgun (WGS) entry which is preliminary data.</text>
</comment>
<dbReference type="Proteomes" id="UP000558688">
    <property type="component" value="Unassembled WGS sequence"/>
</dbReference>
<feature type="non-terminal residue" evidence="2">
    <location>
        <position position="1"/>
    </location>
</feature>
<evidence type="ECO:0000259" key="1">
    <source>
        <dbReference type="Pfam" id="PF08240"/>
    </source>
</evidence>
<dbReference type="PANTHER" id="PTHR45033">
    <property type="match status" value="1"/>
</dbReference>